<dbReference type="Gene3D" id="3.40.50.2300">
    <property type="match status" value="1"/>
</dbReference>
<feature type="domain" description="HPt" evidence="20">
    <location>
        <begin position="1297"/>
        <end position="1388"/>
    </location>
</feature>
<dbReference type="InterPro" id="IPR003594">
    <property type="entry name" value="HATPase_dom"/>
</dbReference>
<evidence type="ECO:0000259" key="16">
    <source>
        <dbReference type="PROSITE" id="PS50109"/>
    </source>
</evidence>
<dbReference type="NCBIfam" id="TIGR00229">
    <property type="entry name" value="sensory_box"/>
    <property type="match status" value="1"/>
</dbReference>
<dbReference type="InterPro" id="IPR008207">
    <property type="entry name" value="Sig_transdc_His_kin_Hpt_dom"/>
</dbReference>
<dbReference type="CDD" id="cd16922">
    <property type="entry name" value="HATPase_EvgS-ArcB-TorS-like"/>
    <property type="match status" value="1"/>
</dbReference>
<dbReference type="Pfam" id="PF13426">
    <property type="entry name" value="PAS_9"/>
    <property type="match status" value="1"/>
</dbReference>
<evidence type="ECO:0000256" key="5">
    <source>
        <dbReference type="ARBA" id="ARBA00022553"/>
    </source>
</evidence>
<dbReference type="SMART" id="SM00388">
    <property type="entry name" value="HisKA"/>
    <property type="match status" value="1"/>
</dbReference>
<dbReference type="Pfam" id="PF00512">
    <property type="entry name" value="HisKA"/>
    <property type="match status" value="1"/>
</dbReference>
<dbReference type="InterPro" id="IPR036641">
    <property type="entry name" value="HPT_dom_sf"/>
</dbReference>
<evidence type="ECO:0000256" key="8">
    <source>
        <dbReference type="ARBA" id="ARBA00022741"/>
    </source>
</evidence>
<dbReference type="CDD" id="cd00130">
    <property type="entry name" value="PAS"/>
    <property type="match status" value="1"/>
</dbReference>
<keyword evidence="7 15" id="KW-0812">Transmembrane</keyword>
<evidence type="ECO:0000256" key="4">
    <source>
        <dbReference type="ARBA" id="ARBA00022475"/>
    </source>
</evidence>
<feature type="transmembrane region" description="Helical" evidence="15">
    <location>
        <begin position="228"/>
        <end position="253"/>
    </location>
</feature>
<dbReference type="PROSITE" id="PS50110">
    <property type="entry name" value="RESPONSE_REGULATORY"/>
    <property type="match status" value="1"/>
</dbReference>
<keyword evidence="5 14" id="KW-0597">Phosphoprotein</keyword>
<dbReference type="InterPro" id="IPR001610">
    <property type="entry name" value="PAC"/>
</dbReference>
<comment type="caution">
    <text evidence="21">The sequence shown here is derived from an EMBL/GenBank/DDBJ whole genome shotgun (WGS) entry which is preliminary data.</text>
</comment>
<dbReference type="InterPro" id="IPR036890">
    <property type="entry name" value="HATPase_C_sf"/>
</dbReference>
<comment type="catalytic activity">
    <reaction evidence="1">
        <text>ATP + protein L-histidine = ADP + protein N-phospho-L-histidine.</text>
        <dbReference type="EC" id="2.7.13.3"/>
    </reaction>
</comment>
<dbReference type="EMBL" id="VFRR01000016">
    <property type="protein sequence ID" value="TPE51269.1"/>
    <property type="molecule type" value="Genomic_DNA"/>
</dbReference>
<gene>
    <name evidence="21" type="ORF">FJM67_09510</name>
</gene>
<evidence type="ECO:0000256" key="11">
    <source>
        <dbReference type="ARBA" id="ARBA00022989"/>
    </source>
</evidence>
<keyword evidence="6" id="KW-0808">Transferase</keyword>
<evidence type="ECO:0000256" key="10">
    <source>
        <dbReference type="ARBA" id="ARBA00022840"/>
    </source>
</evidence>
<dbReference type="Pfam" id="PF02518">
    <property type="entry name" value="HATPase_c"/>
    <property type="match status" value="1"/>
</dbReference>
<feature type="transmembrane region" description="Helical" evidence="15">
    <location>
        <begin position="20"/>
        <end position="38"/>
    </location>
</feature>
<dbReference type="Pfam" id="PF00072">
    <property type="entry name" value="Response_reg"/>
    <property type="match status" value="1"/>
</dbReference>
<dbReference type="FunFam" id="3.30.565.10:FF:000010">
    <property type="entry name" value="Sensor histidine kinase RcsC"/>
    <property type="match status" value="1"/>
</dbReference>
<evidence type="ECO:0000259" key="20">
    <source>
        <dbReference type="PROSITE" id="PS50894"/>
    </source>
</evidence>
<evidence type="ECO:0000256" key="6">
    <source>
        <dbReference type="ARBA" id="ARBA00022679"/>
    </source>
</evidence>
<sequence length="1475" mass="164981">MIDNLFSPFSPIASHDGNTVVFFSVLAFLLGYCVNYAAFRELDLARNNNGAVKQTRHILRSAISLPLGIMAVLILSFFAQVPGQSSTIDLGVIGIWYLVAVTVTFTAFKLFNGGCETIFDRSLTGVAVGLLVASGHVILHENTIPHNGAHEASLAHFFYSALTVLLLVLGFNACNLMSRLARSPGLLFYSHFTKPMMVTLCILVTQILPIEVSSTNPVPADNEQSKGLIIVALMLTATLWSFYLLASGFYATFIKRKWNDPQFHADEVDTRPLFWQSLVTTQAAVFLIISIVVAAQWGYLLSKQISINEVQINNARTVIGTELTDIYNDIDKVFLGFDFQEILENSEKISTKTRFRDYVGGFVQASGRYHYISVLDQSSLEVARMEYNNGFPALAYRSQLNDRDFSLEVIQGMTLETGQYFISPVSLSRRFGHLVQPLQPVLKISAPIVDSTTGVTVGVVVFAYRFEQLAHLLNVTNSGIGNLSVLSEFNRVLIDLERSNDWGYLRDVGNFEFIDTAHFMDVTQDVTTFHSQNEITTFARELKSTEDNVVSQQIPEWKILVQSNYPWAPFYQWNIYLFVTLFFIGFSVAQVMSRGIGTLLQHERQIDDLLIEIGYQKQALDEHAIVSVADVRGNIIYANDKFCEISGYQRDELIGQNHRLLRSEEHPHEFFKTMWKTIANGQVWTGEIKNLRKDHSAYWVRATILPILNRQGKPERYIAVRTDITASKVIANVLEDSLRDAHQAAEAKNRFLANISHEIRTPMNAIIGLTDACLAVDNKANQRELIQKVNISANNLLRIINDILDFSKMESGKLDIEQTSFSLQDVIEQYAYVHYNQAVKKQVELLIGVDSKVQDNLIGDPLRIGQVISNLVSNAIKFTQHGEVMFYVKHLQTVGDAVELEFSVRDSGIGMSPEQVKRLFTPFTQADISTTRKFGGTGLGLSICKSLVSLMGGDIKVESTLGEGTVFSFTLFVKCDTNAPTLLSPKVQSVLNERNTLVIECHAVRQQNYVRYLTAFGTRFDVAINVDEAKSKLTAKGVTYDYILVDCHTAQADPSRFFELVAQAPTCTQLRHIFFVDQDHVNRSLPEAWQERVTLLDRPVTQSVLLESYLAQEQLENKQSDNEAEQEAQKSSVAGLRLLIAEDNEINQLVLSEILKLWELEYHFANNGEEAVAMVQELRPDVVLMDVQMPVMDGYEATKAIRSLGGYFADLPIIAVTANNSNQDIKRARQTGMNGHVAKPISRVQLHEVLSRYGNNQDNLSLDAVIEETSADDGLNTLAQQLPELHMKEAIQRLGVDEDFYKQVLMSFADGIDVHRNNLQKAINNDDNSAVVAVTHTIKGLSGTLGAQHISSLAAKAERAAKEGHIDLELLAEMTSAITVLGDKINLLLAPNVSNTHATGDALSKHTLKLADCKALFDLVESYDTKANSLAFEYMEQQQNTDISEDLKEIYDLLSNYDYERASEELTILMERISE</sequence>
<feature type="domain" description="Histidine kinase" evidence="16">
    <location>
        <begin position="754"/>
        <end position="975"/>
    </location>
</feature>
<evidence type="ECO:0000259" key="17">
    <source>
        <dbReference type="PROSITE" id="PS50110"/>
    </source>
</evidence>
<dbReference type="InterPro" id="IPR000014">
    <property type="entry name" value="PAS"/>
</dbReference>
<dbReference type="PANTHER" id="PTHR45339:SF5">
    <property type="entry name" value="HISTIDINE KINASE"/>
    <property type="match status" value="1"/>
</dbReference>
<keyword evidence="9" id="KW-0418">Kinase</keyword>
<feature type="transmembrane region" description="Helical" evidence="15">
    <location>
        <begin position="186"/>
        <end position="208"/>
    </location>
</feature>
<feature type="transmembrane region" description="Helical" evidence="15">
    <location>
        <begin position="273"/>
        <end position="299"/>
    </location>
</feature>
<dbReference type="Gene3D" id="1.10.287.130">
    <property type="match status" value="1"/>
</dbReference>
<keyword evidence="15" id="KW-0472">Membrane</keyword>
<dbReference type="SMART" id="SM00086">
    <property type="entry name" value="PAC"/>
    <property type="match status" value="1"/>
</dbReference>
<dbReference type="EC" id="2.7.13.3" evidence="3"/>
<dbReference type="InterPro" id="IPR011006">
    <property type="entry name" value="CheY-like_superfamily"/>
</dbReference>
<keyword evidence="4" id="KW-1003">Cell membrane</keyword>
<name>A0A501WPA3_9GAMM</name>
<dbReference type="SMART" id="SM00073">
    <property type="entry name" value="HPT"/>
    <property type="match status" value="1"/>
</dbReference>
<dbReference type="PRINTS" id="PR00344">
    <property type="entry name" value="BCTRLSENSOR"/>
</dbReference>
<dbReference type="InterPro" id="IPR036097">
    <property type="entry name" value="HisK_dim/P_sf"/>
</dbReference>
<feature type="domain" description="Response regulatory" evidence="17">
    <location>
        <begin position="1137"/>
        <end position="1254"/>
    </location>
</feature>
<organism evidence="21 22">
    <name type="scientific">Maribrevibacterium harenarium</name>
    <dbReference type="NCBI Taxonomy" id="2589817"/>
    <lineage>
        <taxon>Bacteria</taxon>
        <taxon>Pseudomonadati</taxon>
        <taxon>Pseudomonadota</taxon>
        <taxon>Gammaproteobacteria</taxon>
        <taxon>Oceanospirillales</taxon>
        <taxon>Oceanospirillaceae</taxon>
        <taxon>Maribrevibacterium</taxon>
    </lineage>
</organism>
<dbReference type="InterPro" id="IPR035965">
    <property type="entry name" value="PAS-like_dom_sf"/>
</dbReference>
<dbReference type="RefSeq" id="WP_140588760.1">
    <property type="nucleotide sequence ID" value="NZ_VFRR01000016.1"/>
</dbReference>
<dbReference type="Gene3D" id="3.30.565.10">
    <property type="entry name" value="Histidine kinase-like ATPase, C-terminal domain"/>
    <property type="match status" value="1"/>
</dbReference>
<feature type="domain" description="PAC" evidence="19">
    <location>
        <begin position="684"/>
        <end position="736"/>
    </location>
</feature>
<reference evidence="21 22" key="1">
    <citation type="submission" date="2019-06" db="EMBL/GenBank/DDBJ databases">
        <title>A novel bacterium of genus Marinomonas, isolated from coastal sand.</title>
        <authorList>
            <person name="Huang H."/>
            <person name="Mo K."/>
            <person name="Hu Y."/>
        </authorList>
    </citation>
    <scope>NUCLEOTIDE SEQUENCE [LARGE SCALE GENOMIC DNA]</scope>
    <source>
        <strain evidence="21 22">HB171799</strain>
    </source>
</reference>
<dbReference type="PROSITE" id="PS50109">
    <property type="entry name" value="HIS_KIN"/>
    <property type="match status" value="1"/>
</dbReference>
<dbReference type="SUPFAM" id="SSF55785">
    <property type="entry name" value="PYP-like sensor domain (PAS domain)"/>
    <property type="match status" value="1"/>
</dbReference>
<accession>A0A501WPA3</accession>
<dbReference type="Gene3D" id="3.30.450.20">
    <property type="entry name" value="PAS domain"/>
    <property type="match status" value="2"/>
</dbReference>
<keyword evidence="22" id="KW-1185">Reference proteome</keyword>
<comment type="subcellular location">
    <subcellularLocation>
        <location evidence="2">Cell membrane</location>
        <topology evidence="2">Multi-pass membrane protein</topology>
    </subcellularLocation>
</comment>
<dbReference type="SMART" id="SM00387">
    <property type="entry name" value="HATPase_c"/>
    <property type="match status" value="1"/>
</dbReference>
<dbReference type="InterPro" id="IPR004358">
    <property type="entry name" value="Sig_transdc_His_kin-like_C"/>
</dbReference>
<dbReference type="Pfam" id="PF01627">
    <property type="entry name" value="Hpt"/>
    <property type="match status" value="1"/>
</dbReference>
<feature type="modified residue" description="Phosphohistidine" evidence="13">
    <location>
        <position position="1336"/>
    </location>
</feature>
<dbReference type="PANTHER" id="PTHR45339">
    <property type="entry name" value="HYBRID SIGNAL TRANSDUCTION HISTIDINE KINASE J"/>
    <property type="match status" value="1"/>
</dbReference>
<feature type="modified residue" description="4-aspartylphosphate" evidence="14">
    <location>
        <position position="1186"/>
    </location>
</feature>
<keyword evidence="8" id="KW-0547">Nucleotide-binding</keyword>
<feature type="transmembrane region" description="Helical" evidence="15">
    <location>
        <begin position="58"/>
        <end position="78"/>
    </location>
</feature>
<dbReference type="Proteomes" id="UP000315901">
    <property type="component" value="Unassembled WGS sequence"/>
</dbReference>
<dbReference type="GO" id="GO:0005524">
    <property type="term" value="F:ATP binding"/>
    <property type="evidence" value="ECO:0007669"/>
    <property type="project" value="UniProtKB-KW"/>
</dbReference>
<proteinExistence type="predicted"/>
<dbReference type="PROSITE" id="PS50113">
    <property type="entry name" value="PAC"/>
    <property type="match status" value="1"/>
</dbReference>
<dbReference type="InterPro" id="IPR003661">
    <property type="entry name" value="HisK_dim/P_dom"/>
</dbReference>
<feature type="transmembrane region" description="Helical" evidence="15">
    <location>
        <begin position="123"/>
        <end position="140"/>
    </location>
</feature>
<dbReference type="InterPro" id="IPR029151">
    <property type="entry name" value="Sensor-like_sf"/>
</dbReference>
<dbReference type="Gene3D" id="1.20.120.160">
    <property type="entry name" value="HPT domain"/>
    <property type="match status" value="1"/>
</dbReference>
<keyword evidence="12" id="KW-0902">Two-component regulatory system</keyword>
<evidence type="ECO:0000256" key="2">
    <source>
        <dbReference type="ARBA" id="ARBA00004651"/>
    </source>
</evidence>
<feature type="transmembrane region" description="Helical" evidence="15">
    <location>
        <begin position="152"/>
        <end position="174"/>
    </location>
</feature>
<evidence type="ECO:0000259" key="19">
    <source>
        <dbReference type="PROSITE" id="PS50113"/>
    </source>
</evidence>
<feature type="domain" description="PAS" evidence="18">
    <location>
        <begin position="626"/>
        <end position="669"/>
    </location>
</feature>
<dbReference type="InterPro" id="IPR000700">
    <property type="entry name" value="PAS-assoc_C"/>
</dbReference>
<evidence type="ECO:0000313" key="22">
    <source>
        <dbReference type="Proteomes" id="UP000315901"/>
    </source>
</evidence>
<dbReference type="GO" id="GO:0000155">
    <property type="term" value="F:phosphorelay sensor kinase activity"/>
    <property type="evidence" value="ECO:0007669"/>
    <property type="project" value="InterPro"/>
</dbReference>
<dbReference type="PROSITE" id="PS50894">
    <property type="entry name" value="HPT"/>
    <property type="match status" value="1"/>
</dbReference>
<keyword evidence="11 15" id="KW-1133">Transmembrane helix</keyword>
<evidence type="ECO:0000256" key="13">
    <source>
        <dbReference type="PROSITE-ProRule" id="PRU00110"/>
    </source>
</evidence>
<dbReference type="GO" id="GO:0005886">
    <property type="term" value="C:plasma membrane"/>
    <property type="evidence" value="ECO:0007669"/>
    <property type="project" value="UniProtKB-SubCell"/>
</dbReference>
<dbReference type="CDD" id="cd00082">
    <property type="entry name" value="HisKA"/>
    <property type="match status" value="1"/>
</dbReference>
<dbReference type="SUPFAM" id="SSF47384">
    <property type="entry name" value="Homodimeric domain of signal transducing histidine kinase"/>
    <property type="match status" value="1"/>
</dbReference>
<dbReference type="SUPFAM" id="SSF103190">
    <property type="entry name" value="Sensory domain-like"/>
    <property type="match status" value="1"/>
</dbReference>
<dbReference type="PROSITE" id="PS50112">
    <property type="entry name" value="PAS"/>
    <property type="match status" value="1"/>
</dbReference>
<dbReference type="SUPFAM" id="SSF52172">
    <property type="entry name" value="CheY-like"/>
    <property type="match status" value="2"/>
</dbReference>
<evidence type="ECO:0000256" key="15">
    <source>
        <dbReference type="SAM" id="Phobius"/>
    </source>
</evidence>
<evidence type="ECO:0000256" key="9">
    <source>
        <dbReference type="ARBA" id="ARBA00022777"/>
    </source>
</evidence>
<evidence type="ECO:0000256" key="7">
    <source>
        <dbReference type="ARBA" id="ARBA00022692"/>
    </source>
</evidence>
<evidence type="ECO:0000256" key="12">
    <source>
        <dbReference type="ARBA" id="ARBA00023012"/>
    </source>
</evidence>
<protein>
    <recommendedName>
        <fullName evidence="3">histidine kinase</fullName>
        <ecNumber evidence="3">2.7.13.3</ecNumber>
    </recommendedName>
</protein>
<evidence type="ECO:0000256" key="1">
    <source>
        <dbReference type="ARBA" id="ARBA00000085"/>
    </source>
</evidence>
<dbReference type="InterPro" id="IPR005467">
    <property type="entry name" value="His_kinase_dom"/>
</dbReference>
<evidence type="ECO:0000313" key="21">
    <source>
        <dbReference type="EMBL" id="TPE51269.1"/>
    </source>
</evidence>
<dbReference type="InterPro" id="IPR001789">
    <property type="entry name" value="Sig_transdc_resp-reg_receiver"/>
</dbReference>
<evidence type="ECO:0000259" key="18">
    <source>
        <dbReference type="PROSITE" id="PS50112"/>
    </source>
</evidence>
<dbReference type="SUPFAM" id="SSF47226">
    <property type="entry name" value="Histidine-containing phosphotransfer domain, HPT domain"/>
    <property type="match status" value="1"/>
</dbReference>
<dbReference type="CDD" id="cd17546">
    <property type="entry name" value="REC_hyHK_CKI1_RcsC-like"/>
    <property type="match status" value="1"/>
</dbReference>
<dbReference type="OrthoDB" id="9810730at2"/>
<dbReference type="SMART" id="SM00091">
    <property type="entry name" value="PAS"/>
    <property type="match status" value="1"/>
</dbReference>
<evidence type="ECO:0000256" key="14">
    <source>
        <dbReference type="PROSITE-ProRule" id="PRU00169"/>
    </source>
</evidence>
<dbReference type="SMART" id="SM00448">
    <property type="entry name" value="REC"/>
    <property type="match status" value="1"/>
</dbReference>
<feature type="transmembrane region" description="Helical" evidence="15">
    <location>
        <begin position="90"/>
        <end position="111"/>
    </location>
</feature>
<keyword evidence="10" id="KW-0067">ATP-binding</keyword>
<evidence type="ECO:0000256" key="3">
    <source>
        <dbReference type="ARBA" id="ARBA00012438"/>
    </source>
</evidence>
<dbReference type="SUPFAM" id="SSF55874">
    <property type="entry name" value="ATPase domain of HSP90 chaperone/DNA topoisomerase II/histidine kinase"/>
    <property type="match status" value="1"/>
</dbReference>